<evidence type="ECO:0000313" key="2">
    <source>
        <dbReference type="EMBL" id="MCC9629908.1"/>
    </source>
</evidence>
<keyword evidence="3" id="KW-1185">Reference proteome</keyword>
<feature type="transmembrane region" description="Helical" evidence="1">
    <location>
        <begin position="7"/>
        <end position="28"/>
    </location>
</feature>
<keyword evidence="1" id="KW-0812">Transmembrane</keyword>
<evidence type="ECO:0000313" key="3">
    <source>
        <dbReference type="Proteomes" id="UP001139103"/>
    </source>
</evidence>
<dbReference type="EMBL" id="JAJKFT010000010">
    <property type="protein sequence ID" value="MCC9629908.1"/>
    <property type="molecule type" value="Genomic_DNA"/>
</dbReference>
<gene>
    <name evidence="2" type="ORF">LOC68_16070</name>
</gene>
<protein>
    <submittedName>
        <fullName evidence="2">Uncharacterized protein</fullName>
    </submittedName>
</protein>
<name>A0A9X1SGZ4_9BACT</name>
<keyword evidence="1" id="KW-1133">Transmembrane helix</keyword>
<reference evidence="2" key="1">
    <citation type="submission" date="2021-11" db="EMBL/GenBank/DDBJ databases">
        <title>Genome sequence.</title>
        <authorList>
            <person name="Sun Q."/>
        </authorList>
    </citation>
    <scope>NUCLEOTIDE SEQUENCE</scope>
    <source>
        <strain evidence="2">JC732</strain>
    </source>
</reference>
<comment type="caution">
    <text evidence="2">The sequence shown here is derived from an EMBL/GenBank/DDBJ whole genome shotgun (WGS) entry which is preliminary data.</text>
</comment>
<dbReference type="Proteomes" id="UP001139103">
    <property type="component" value="Unassembled WGS sequence"/>
</dbReference>
<proteinExistence type="predicted"/>
<sequence>MTRKTKTYLFVVGGAFLLLVGIPLWFIFGPPRRLVISPETTVLTEPLTADGQVDYVTAVIEQQRVGVTQDNNAAIPLLRATWPCELEPNEQQIVCEELGIEPPQKDGLNKLDYDDARLERITAWASEKWGVDLTDEAEFDFNPYDHIEEATSHPWSRAQIPPLAEWIDDHADSFALLHQMEDRDHFFCPSPSLFVAGRSLASTVGPDVVVMRTAARALSTRAMMHIGEGKPQLAWRDLRLLFVMTRLPCVERHMVYTLVACAVNGIACQGLEQLLNSGQCDRALLEEIDRFFTALPPIADPAIIVDQYERWMLLEMVVRENHEEWFSLLFVDPDRPQGPKWLLSLPIDKNATLRRMNQRIDEMAAIIAIQDPLQMKLAGKQFDDQLQQAVNDWGDLGPTAAATISQSVRGIYAADLMASWLMTAYPQAKLAQFRCNTTERMLRVAVALEKFRLEGGEYPDSLSQLSGQLDVRLLIDPYAAGRQFRYERRDKGYLLLSVFENELDDGGDSISGEILNGEWVGEDEERSNWPDVDLVLRFPMPPLVLTKPKTRAEVEAEFDWLYGDEGGNEEEMLEEMEEAYPVE</sequence>
<dbReference type="AlphaFoldDB" id="A0A9X1SGZ4"/>
<evidence type="ECO:0000256" key="1">
    <source>
        <dbReference type="SAM" id="Phobius"/>
    </source>
</evidence>
<accession>A0A9X1SGZ4</accession>
<dbReference type="RefSeq" id="WP_230220587.1">
    <property type="nucleotide sequence ID" value="NZ_JAJKFT010000010.1"/>
</dbReference>
<organism evidence="2 3">
    <name type="scientific">Blastopirellula sediminis</name>
    <dbReference type="NCBI Taxonomy" id="2894196"/>
    <lineage>
        <taxon>Bacteria</taxon>
        <taxon>Pseudomonadati</taxon>
        <taxon>Planctomycetota</taxon>
        <taxon>Planctomycetia</taxon>
        <taxon>Pirellulales</taxon>
        <taxon>Pirellulaceae</taxon>
        <taxon>Blastopirellula</taxon>
    </lineage>
</organism>
<keyword evidence="1" id="KW-0472">Membrane</keyword>